<accession>A0A8E2E4N3</accession>
<evidence type="ECO:0000256" key="2">
    <source>
        <dbReference type="SAM" id="MobiDB-lite"/>
    </source>
</evidence>
<keyword evidence="5" id="KW-1185">Reference proteome</keyword>
<reference evidence="4 5" key="1">
    <citation type="journal article" date="2016" name="Nat. Commun.">
        <title>Ectomycorrhizal ecology is imprinted in the genome of the dominant symbiotic fungus Cenococcum geophilum.</title>
        <authorList>
            <consortium name="DOE Joint Genome Institute"/>
            <person name="Peter M."/>
            <person name="Kohler A."/>
            <person name="Ohm R.A."/>
            <person name="Kuo A."/>
            <person name="Krutzmann J."/>
            <person name="Morin E."/>
            <person name="Arend M."/>
            <person name="Barry K.W."/>
            <person name="Binder M."/>
            <person name="Choi C."/>
            <person name="Clum A."/>
            <person name="Copeland A."/>
            <person name="Grisel N."/>
            <person name="Haridas S."/>
            <person name="Kipfer T."/>
            <person name="LaButti K."/>
            <person name="Lindquist E."/>
            <person name="Lipzen A."/>
            <person name="Maire R."/>
            <person name="Meier B."/>
            <person name="Mihaltcheva S."/>
            <person name="Molinier V."/>
            <person name="Murat C."/>
            <person name="Poggeler S."/>
            <person name="Quandt C.A."/>
            <person name="Sperisen C."/>
            <person name="Tritt A."/>
            <person name="Tisserant E."/>
            <person name="Crous P.W."/>
            <person name="Henrissat B."/>
            <person name="Nehls U."/>
            <person name="Egli S."/>
            <person name="Spatafora J.W."/>
            <person name="Grigoriev I.V."/>
            <person name="Martin F.M."/>
        </authorList>
    </citation>
    <scope>NUCLEOTIDE SEQUENCE [LARGE SCALE GENOMIC DNA]</scope>
    <source>
        <strain evidence="4 5">CBS 459.81</strain>
    </source>
</reference>
<evidence type="ECO:0000313" key="4">
    <source>
        <dbReference type="EMBL" id="OCK77213.1"/>
    </source>
</evidence>
<proteinExistence type="predicted"/>
<dbReference type="InterPro" id="IPR036324">
    <property type="entry name" value="Mn/Fe_SOD_N_sf"/>
</dbReference>
<protein>
    <submittedName>
        <fullName evidence="4">Manganese and iron superoxide dismutase</fullName>
    </submittedName>
</protein>
<name>A0A8E2E4N3_9PEZI</name>
<dbReference type="SUPFAM" id="SSF54719">
    <property type="entry name" value="Fe,Mn superoxide dismutase (SOD), C-terminal domain"/>
    <property type="match status" value="1"/>
</dbReference>
<dbReference type="EMBL" id="KV745145">
    <property type="protein sequence ID" value="OCK77213.1"/>
    <property type="molecule type" value="Genomic_DNA"/>
</dbReference>
<dbReference type="Gene3D" id="3.55.40.20">
    <property type="entry name" value="Iron/manganese superoxide dismutase, C-terminal domain"/>
    <property type="match status" value="1"/>
</dbReference>
<dbReference type="PANTHER" id="PTHR43595:SF2">
    <property type="entry name" value="SMALL RIBOSOMAL SUBUNIT PROTEIN MS42"/>
    <property type="match status" value="1"/>
</dbReference>
<dbReference type="AlphaFoldDB" id="A0A8E2E4N3"/>
<dbReference type="OrthoDB" id="275227at2759"/>
<dbReference type="InterPro" id="IPR036314">
    <property type="entry name" value="SOD_C_sf"/>
</dbReference>
<evidence type="ECO:0000313" key="5">
    <source>
        <dbReference type="Proteomes" id="UP000250266"/>
    </source>
</evidence>
<dbReference type="InterPro" id="IPR019832">
    <property type="entry name" value="Mn/Fe_SOD_C"/>
</dbReference>
<feature type="region of interest" description="Disordered" evidence="2">
    <location>
        <begin position="206"/>
        <end position="247"/>
    </location>
</feature>
<evidence type="ECO:0000259" key="3">
    <source>
        <dbReference type="Pfam" id="PF02777"/>
    </source>
</evidence>
<dbReference type="GO" id="GO:0004784">
    <property type="term" value="F:superoxide dismutase activity"/>
    <property type="evidence" value="ECO:0007669"/>
    <property type="project" value="InterPro"/>
</dbReference>
<feature type="compositionally biased region" description="Polar residues" evidence="2">
    <location>
        <begin position="206"/>
        <end position="218"/>
    </location>
</feature>
<comment type="function">
    <text evidence="1">Component of the mitochondrial ribosome (mitoribosome), a dedicated translation machinery responsible for the synthesis of mitochondrial genome-encoded proteins, including at least some of the essential transmembrane subunits of the mitochondrial respiratory chain. The mitoribosomes are attached to the mitochondrial inner membrane and translation products are cotranslationally integrated into the membrane.</text>
</comment>
<dbReference type="Pfam" id="PF02777">
    <property type="entry name" value="Sod_Fe_C"/>
    <property type="match status" value="2"/>
</dbReference>
<evidence type="ECO:0000256" key="1">
    <source>
        <dbReference type="ARBA" id="ARBA00037226"/>
    </source>
</evidence>
<feature type="domain" description="Manganese/iron superoxide dismutase C-terminal" evidence="3">
    <location>
        <begin position="255"/>
        <end position="296"/>
    </location>
</feature>
<dbReference type="GO" id="GO:0005737">
    <property type="term" value="C:cytoplasm"/>
    <property type="evidence" value="ECO:0007669"/>
    <property type="project" value="TreeGrafter"/>
</dbReference>
<gene>
    <name evidence="4" type="ORF">K432DRAFT_384874</name>
</gene>
<dbReference type="PANTHER" id="PTHR43595">
    <property type="entry name" value="37S RIBOSOMAL PROTEIN S26, MITOCHONDRIAL"/>
    <property type="match status" value="1"/>
</dbReference>
<organism evidence="4 5">
    <name type="scientific">Lepidopterella palustris CBS 459.81</name>
    <dbReference type="NCBI Taxonomy" id="1314670"/>
    <lineage>
        <taxon>Eukaryota</taxon>
        <taxon>Fungi</taxon>
        <taxon>Dikarya</taxon>
        <taxon>Ascomycota</taxon>
        <taxon>Pezizomycotina</taxon>
        <taxon>Dothideomycetes</taxon>
        <taxon>Pleosporomycetidae</taxon>
        <taxon>Mytilinidiales</taxon>
        <taxon>Argynnaceae</taxon>
        <taxon>Lepidopterella</taxon>
    </lineage>
</organism>
<sequence>MIIQSLARRNNLLLRSATQAARCMPQPSTHNSQRRCLHNVPVLRDDDILKRNGIDGLFTPDGFDIAWTKYQTAIINELNSQTVGTEFDKIPPQALIIKTARDPNRASIFNHASMAFNNHFFFRGITRDPSAHPISSTLKHALETTFSSLPTLRSEFLATATAMFGPGFVWLVQQRTLDGDVFRILPTYLAGSPFPGAHYRQQSLDMNTQNPDSLTNLSPEEHDRQTNTQNFVGSAGPHARGGGGRLPETSLGGADVIPLLCVNTWEHVWLRDWDVTGKRQFLEAWWDRIDWSVVEASAQMQRMKGRGFLSR</sequence>
<dbReference type="Proteomes" id="UP000250266">
    <property type="component" value="Unassembled WGS sequence"/>
</dbReference>
<dbReference type="SUPFAM" id="SSF46609">
    <property type="entry name" value="Fe,Mn superoxide dismutase (SOD), N-terminal domain"/>
    <property type="match status" value="1"/>
</dbReference>
<dbReference type="GO" id="GO:0046872">
    <property type="term" value="F:metal ion binding"/>
    <property type="evidence" value="ECO:0007669"/>
    <property type="project" value="InterPro"/>
</dbReference>
<feature type="domain" description="Manganese/iron superoxide dismutase C-terminal" evidence="3">
    <location>
        <begin position="136"/>
        <end position="176"/>
    </location>
</feature>